<gene>
    <name evidence="1" type="ORF">LZ24_01950</name>
</gene>
<dbReference type="EMBL" id="VLLC01000013">
    <property type="protein sequence ID" value="TWI71677.1"/>
    <property type="molecule type" value="Genomic_DNA"/>
</dbReference>
<reference evidence="1 2" key="1">
    <citation type="submission" date="2019-07" db="EMBL/GenBank/DDBJ databases">
        <title>Genome sequencing of 100 strains of the haloalkaliphilic chemolithoautotrophic sulfur-oxidizing bacterium Thioalkalivibrio.</title>
        <authorList>
            <person name="Muyzer G."/>
        </authorList>
    </citation>
    <scope>NUCLEOTIDE SEQUENCE [LARGE SCALE GENOMIC DNA]</scope>
    <source>
        <strain evidence="1 2">ASO4-4</strain>
    </source>
</reference>
<evidence type="ECO:0000313" key="1">
    <source>
        <dbReference type="EMBL" id="TWI71677.1"/>
    </source>
</evidence>
<evidence type="ECO:0000313" key="2">
    <source>
        <dbReference type="Proteomes" id="UP000318307"/>
    </source>
</evidence>
<proteinExistence type="predicted"/>
<name>A0A562RRF0_9BACT</name>
<protein>
    <submittedName>
        <fullName evidence="1">Uncharacterized protein</fullName>
    </submittedName>
</protein>
<dbReference type="Proteomes" id="UP000318307">
    <property type="component" value="Unassembled WGS sequence"/>
</dbReference>
<dbReference type="AlphaFoldDB" id="A0A562RRF0"/>
<comment type="caution">
    <text evidence="1">The sequence shown here is derived from an EMBL/GenBank/DDBJ whole genome shotgun (WGS) entry which is preliminary data.</text>
</comment>
<accession>A0A562RRF0</accession>
<sequence>MARVWPCAEAGERLGWKNVRVTFFAILRAPVKGAPAQKRTVKPCLDQALRLAVSRFLEIAQHSFPSTIAARQMHRPQAICP</sequence>
<organism evidence="1 2">
    <name type="scientific">Desulfobotulus alkaliphilus</name>
    <dbReference type="NCBI Taxonomy" id="622671"/>
    <lineage>
        <taxon>Bacteria</taxon>
        <taxon>Pseudomonadati</taxon>
        <taxon>Thermodesulfobacteriota</taxon>
        <taxon>Desulfobacteria</taxon>
        <taxon>Desulfobacterales</taxon>
        <taxon>Desulfobacteraceae</taxon>
        <taxon>Desulfobotulus</taxon>
    </lineage>
</organism>
<keyword evidence="2" id="KW-1185">Reference proteome</keyword>